<dbReference type="Pfam" id="PF06506">
    <property type="entry name" value="PrpR_N"/>
    <property type="match status" value="1"/>
</dbReference>
<protein>
    <recommendedName>
        <fullName evidence="1">Signal transduction response regulator propionate catabolism activator N-terminal domain-containing protein</fullName>
    </recommendedName>
</protein>
<name>A0ABZ3J2S0_SPOA4</name>
<dbReference type="EMBL" id="CP155571">
    <property type="protein sequence ID" value="XFO72423.1"/>
    <property type="molecule type" value="Genomic_DNA"/>
</dbReference>
<gene>
    <name evidence="2" type="ORF">SPACI_024750</name>
</gene>
<evidence type="ECO:0000313" key="3">
    <source>
        <dbReference type="Proteomes" id="UP000216052"/>
    </source>
</evidence>
<reference evidence="2" key="1">
    <citation type="submission" date="2024-05" db="EMBL/GenBank/DDBJ databases">
        <title>Isolation and characterization of Sporomusa carbonis sp. nov., a carboxydotrophic hydrogenogen in the genus of Sporomusa isolated from a charcoal burning pile.</title>
        <authorList>
            <person name="Boeer T."/>
            <person name="Rosenbaum F."/>
            <person name="Eysell L."/>
            <person name="Mueller V."/>
            <person name="Daniel R."/>
            <person name="Poehlein A."/>
        </authorList>
    </citation>
    <scope>NUCLEOTIDE SEQUENCE [LARGE SCALE GENOMIC DNA]</scope>
    <source>
        <strain evidence="2">DSM 3132</strain>
    </source>
</reference>
<feature type="domain" description="Signal transduction response regulator propionate catabolism activator N-terminal" evidence="1">
    <location>
        <begin position="48"/>
        <end position="106"/>
    </location>
</feature>
<dbReference type="Proteomes" id="UP000216052">
    <property type="component" value="Chromosome"/>
</dbReference>
<dbReference type="Gene3D" id="3.40.50.2300">
    <property type="match status" value="1"/>
</dbReference>
<dbReference type="SUPFAM" id="SSF159800">
    <property type="entry name" value="PrpR receptor domain-like"/>
    <property type="match status" value="1"/>
</dbReference>
<accession>A0ABZ3J2S0</accession>
<evidence type="ECO:0000259" key="1">
    <source>
        <dbReference type="Pfam" id="PF06506"/>
    </source>
</evidence>
<sequence>MSKITFIIPYPSIAQLIENTIQEQQDGEWEYETIMNIGVHPIIHRQFQSDAIIARGVTAVALRRKLPDIPVIDLPVSGYDILRAIKECLERFADTRIGVVGSHDMIVLWGLNWRLLK</sequence>
<dbReference type="RefSeq" id="WP_169717008.1">
    <property type="nucleotide sequence ID" value="NZ_CP155571.1"/>
</dbReference>
<dbReference type="InterPro" id="IPR010524">
    <property type="entry name" value="Sig_transdc_resp-reg_PrpR_N"/>
</dbReference>
<keyword evidence="3" id="KW-1185">Reference proteome</keyword>
<proteinExistence type="predicted"/>
<evidence type="ECO:0000313" key="2">
    <source>
        <dbReference type="EMBL" id="XFO72423.1"/>
    </source>
</evidence>
<organism evidence="2 3">
    <name type="scientific">Sporomusa acidovorans (strain ATCC 49682 / DSM 3132 / Mol)</name>
    <dbReference type="NCBI Taxonomy" id="1123286"/>
    <lineage>
        <taxon>Bacteria</taxon>
        <taxon>Bacillati</taxon>
        <taxon>Bacillota</taxon>
        <taxon>Negativicutes</taxon>
        <taxon>Selenomonadales</taxon>
        <taxon>Sporomusaceae</taxon>
        <taxon>Sporomusa</taxon>
    </lineage>
</organism>